<dbReference type="Gene3D" id="2.30.39.10">
    <property type="entry name" value="Alpha-1-antitrypsin, domain 1"/>
    <property type="match status" value="1"/>
</dbReference>
<evidence type="ECO:0000256" key="6">
    <source>
        <dbReference type="ARBA" id="ARBA00022833"/>
    </source>
</evidence>
<dbReference type="InterPro" id="IPR036186">
    <property type="entry name" value="Serpin_sf"/>
</dbReference>
<dbReference type="GO" id="GO:0006281">
    <property type="term" value="P:DNA repair"/>
    <property type="evidence" value="ECO:0007669"/>
    <property type="project" value="InterPro"/>
</dbReference>
<dbReference type="GO" id="GO:0006260">
    <property type="term" value="P:DNA replication"/>
    <property type="evidence" value="ECO:0007669"/>
    <property type="project" value="UniProtKB-KW"/>
</dbReference>
<keyword evidence="3 10" id="KW-0235">DNA replication</keyword>
<dbReference type="InterPro" id="IPR012340">
    <property type="entry name" value="NA-bd_OB-fold"/>
</dbReference>
<dbReference type="GO" id="GO:0003677">
    <property type="term" value="F:DNA binding"/>
    <property type="evidence" value="ECO:0007669"/>
    <property type="project" value="UniProtKB-KW"/>
</dbReference>
<dbReference type="EMBL" id="VOFY01000003">
    <property type="protein sequence ID" value="KAA8594092.1"/>
    <property type="molecule type" value="Genomic_DNA"/>
</dbReference>
<dbReference type="NCBIfam" id="TIGR00617">
    <property type="entry name" value="rpa1"/>
    <property type="match status" value="1"/>
</dbReference>
<reference evidence="14 15" key="1">
    <citation type="submission" date="2019-08" db="EMBL/GenBank/DDBJ databases">
        <title>A chromosome-level genome assembly, high-density linkage maps, and genome scans reveal the genomic architecture of hybrid incompatibilities underlying speciation via character displacement in darters (Percidae: Etheostominae).</title>
        <authorList>
            <person name="Moran R.L."/>
            <person name="Catchen J.M."/>
            <person name="Fuller R.C."/>
        </authorList>
    </citation>
    <scope>NUCLEOTIDE SEQUENCE [LARGE SCALE GENOMIC DNA]</scope>
    <source>
        <strain evidence="14">EspeVRDwgs_2016</strain>
        <tissue evidence="14">Muscle</tissue>
    </source>
</reference>
<dbReference type="InterPro" id="IPR042178">
    <property type="entry name" value="Serpin_sf_1"/>
</dbReference>
<dbReference type="PANTHER" id="PTHR11461:SF20">
    <property type="entry name" value="ALPHA-2-ANTIPLASMIN"/>
    <property type="match status" value="1"/>
</dbReference>
<comment type="similarity">
    <text evidence="9">Belongs to the serpin family.</text>
</comment>
<feature type="compositionally biased region" description="Polar residues" evidence="11">
    <location>
        <begin position="561"/>
        <end position="580"/>
    </location>
</feature>
<dbReference type="InterPro" id="IPR023796">
    <property type="entry name" value="Serpin_dom"/>
</dbReference>
<gene>
    <name evidence="14" type="ORF">FQN60_004926</name>
</gene>
<dbReference type="SUPFAM" id="SSF50249">
    <property type="entry name" value="Nucleic acid-binding proteins"/>
    <property type="match status" value="4"/>
</dbReference>
<dbReference type="Pfam" id="PF08646">
    <property type="entry name" value="Rep_fac-A_C"/>
    <property type="match status" value="1"/>
</dbReference>
<dbReference type="Pfam" id="PF16900">
    <property type="entry name" value="REPA_OB_2"/>
    <property type="match status" value="1"/>
</dbReference>
<feature type="signal peptide" evidence="12">
    <location>
        <begin position="1"/>
        <end position="20"/>
    </location>
</feature>
<evidence type="ECO:0000256" key="11">
    <source>
        <dbReference type="SAM" id="MobiDB-lite"/>
    </source>
</evidence>
<dbReference type="InterPro" id="IPR031657">
    <property type="entry name" value="REPA_OB_2"/>
</dbReference>
<dbReference type="CDD" id="cd04476">
    <property type="entry name" value="RPA1_DBD_C"/>
    <property type="match status" value="1"/>
</dbReference>
<feature type="compositionally biased region" description="Basic and acidic residues" evidence="11">
    <location>
        <begin position="1104"/>
        <end position="1123"/>
    </location>
</feature>
<dbReference type="GO" id="GO:0005615">
    <property type="term" value="C:extracellular space"/>
    <property type="evidence" value="ECO:0007669"/>
    <property type="project" value="InterPro"/>
</dbReference>
<dbReference type="CDD" id="cd04475">
    <property type="entry name" value="RPA1_DBD_B"/>
    <property type="match status" value="1"/>
</dbReference>
<dbReference type="SMART" id="SM00093">
    <property type="entry name" value="SERPIN"/>
    <property type="match status" value="1"/>
</dbReference>
<evidence type="ECO:0000256" key="9">
    <source>
        <dbReference type="RuleBase" id="RU000411"/>
    </source>
</evidence>
<keyword evidence="12" id="KW-0732">Signal</keyword>
<dbReference type="SUPFAM" id="SSF56574">
    <property type="entry name" value="Serpins"/>
    <property type="match status" value="1"/>
</dbReference>
<dbReference type="AlphaFoldDB" id="A0A5J5DLE2"/>
<proteinExistence type="inferred from homology"/>
<evidence type="ECO:0000256" key="10">
    <source>
        <dbReference type="RuleBase" id="RU364130"/>
    </source>
</evidence>
<dbReference type="Pfam" id="PF00079">
    <property type="entry name" value="Serpin"/>
    <property type="match status" value="1"/>
</dbReference>
<dbReference type="InterPro" id="IPR047192">
    <property type="entry name" value="Euk_RPA1_DBD_C"/>
</dbReference>
<evidence type="ECO:0000256" key="8">
    <source>
        <dbReference type="ARBA" id="ARBA00023242"/>
    </source>
</evidence>
<name>A0A5J5DLE2_9PERO</name>
<evidence type="ECO:0000256" key="12">
    <source>
        <dbReference type="SAM" id="SignalP"/>
    </source>
</evidence>
<dbReference type="PANTHER" id="PTHR11461">
    <property type="entry name" value="SERINE PROTEASE INHIBITOR, SERPIN"/>
    <property type="match status" value="1"/>
</dbReference>
<evidence type="ECO:0000256" key="2">
    <source>
        <dbReference type="ARBA" id="ARBA00005690"/>
    </source>
</evidence>
<dbReference type="InterPro" id="IPR000215">
    <property type="entry name" value="Serpin_fam"/>
</dbReference>
<feature type="non-terminal residue" evidence="14">
    <location>
        <position position="1135"/>
    </location>
</feature>
<keyword evidence="4 10" id="KW-0479">Metal-binding</keyword>
<keyword evidence="6 10" id="KW-0862">Zinc</keyword>
<keyword evidence="5 10" id="KW-0863">Zinc-finger</keyword>
<comment type="similarity">
    <text evidence="2 10">Belongs to the replication factor A protein 1 family.</text>
</comment>
<evidence type="ECO:0000313" key="14">
    <source>
        <dbReference type="EMBL" id="KAA8594092.1"/>
    </source>
</evidence>
<dbReference type="InterPro" id="IPR004591">
    <property type="entry name" value="Rfa1"/>
</dbReference>
<evidence type="ECO:0000256" key="5">
    <source>
        <dbReference type="ARBA" id="ARBA00022771"/>
    </source>
</evidence>
<dbReference type="FunFam" id="2.40.50.140:FF:000090">
    <property type="entry name" value="Replication protein A subunit"/>
    <property type="match status" value="1"/>
</dbReference>
<evidence type="ECO:0000313" key="15">
    <source>
        <dbReference type="Proteomes" id="UP000327493"/>
    </source>
</evidence>
<dbReference type="CDD" id="cd04477">
    <property type="entry name" value="RPA1N"/>
    <property type="match status" value="1"/>
</dbReference>
<dbReference type="InterPro" id="IPR042185">
    <property type="entry name" value="Serpin_sf_2"/>
</dbReference>
<dbReference type="Gene3D" id="3.30.497.10">
    <property type="entry name" value="Antithrombin, subunit I, domain 2"/>
    <property type="match status" value="1"/>
</dbReference>
<dbReference type="FunFam" id="2.40.50.140:FF:000117">
    <property type="entry name" value="Replication protein A subunit"/>
    <property type="match status" value="1"/>
</dbReference>
<evidence type="ECO:0000259" key="13">
    <source>
        <dbReference type="SMART" id="SM00093"/>
    </source>
</evidence>
<feature type="chain" id="PRO_5023882230" description="Replication protein A subunit" evidence="12">
    <location>
        <begin position="21"/>
        <end position="1135"/>
    </location>
</feature>
<dbReference type="FunFam" id="2.40.50.140:FF:000064">
    <property type="entry name" value="Replication protein A subunit"/>
    <property type="match status" value="1"/>
</dbReference>
<dbReference type="FunFam" id="2.40.50.140:FF:000041">
    <property type="entry name" value="Replication protein A subunit"/>
    <property type="match status" value="1"/>
</dbReference>
<evidence type="ECO:0000256" key="7">
    <source>
        <dbReference type="ARBA" id="ARBA00023125"/>
    </source>
</evidence>
<evidence type="ECO:0000256" key="4">
    <source>
        <dbReference type="ARBA" id="ARBA00022723"/>
    </source>
</evidence>
<dbReference type="GO" id="GO:0016605">
    <property type="term" value="C:PML body"/>
    <property type="evidence" value="ECO:0007669"/>
    <property type="project" value="UniProtKB-SubCell"/>
</dbReference>
<feature type="domain" description="Serpin" evidence="13">
    <location>
        <begin position="102"/>
        <end position="445"/>
    </location>
</feature>
<keyword evidence="15" id="KW-1185">Reference proteome</keyword>
<comment type="function">
    <text evidence="10">As part of the heterotrimeric replication protein A complex (RPA/RP-A), binds and stabilizes single-stranded DNA intermediates, that form during DNA replication or upon DNA stress. It prevents their reannealing and in parallel, recruits and activates different proteins and complexes involved in DNA metabolism. Thereby, it plays an essential role both in DNA replication and the cellular response to DNA damage.</text>
</comment>
<feature type="region of interest" description="Disordered" evidence="11">
    <location>
        <begin position="547"/>
        <end position="609"/>
    </location>
</feature>
<protein>
    <recommendedName>
        <fullName evidence="10">Replication protein A subunit</fullName>
    </recommendedName>
</protein>
<accession>A0A5J5DLE2</accession>
<dbReference type="GO" id="GO:0008270">
    <property type="term" value="F:zinc ion binding"/>
    <property type="evidence" value="ECO:0007669"/>
    <property type="project" value="UniProtKB-KW"/>
</dbReference>
<dbReference type="Proteomes" id="UP000327493">
    <property type="component" value="Chromosome 3"/>
</dbReference>
<dbReference type="Pfam" id="PF04057">
    <property type="entry name" value="Rep-A_N"/>
    <property type="match status" value="1"/>
</dbReference>
<dbReference type="InterPro" id="IPR013955">
    <property type="entry name" value="Rep_factor-A_C"/>
</dbReference>
<organism evidence="14 15">
    <name type="scientific">Etheostoma spectabile</name>
    <name type="common">orangethroat darter</name>
    <dbReference type="NCBI Taxonomy" id="54343"/>
    <lineage>
        <taxon>Eukaryota</taxon>
        <taxon>Metazoa</taxon>
        <taxon>Chordata</taxon>
        <taxon>Craniata</taxon>
        <taxon>Vertebrata</taxon>
        <taxon>Euteleostomi</taxon>
        <taxon>Actinopterygii</taxon>
        <taxon>Neopterygii</taxon>
        <taxon>Teleostei</taxon>
        <taxon>Neoteleostei</taxon>
        <taxon>Acanthomorphata</taxon>
        <taxon>Eupercaria</taxon>
        <taxon>Perciformes</taxon>
        <taxon>Percoidei</taxon>
        <taxon>Percidae</taxon>
        <taxon>Etheostomatinae</taxon>
        <taxon>Etheostoma</taxon>
    </lineage>
</organism>
<comment type="caution">
    <text evidence="14">The sequence shown here is derived from an EMBL/GenBank/DDBJ whole genome shotgun (WGS) entry which is preliminary data.</text>
</comment>
<evidence type="ECO:0000256" key="3">
    <source>
        <dbReference type="ARBA" id="ARBA00022705"/>
    </source>
</evidence>
<sequence length="1135" mass="125390">MDLRLTLLLICLCSQGVTNAEVAENDSIPLVPLIPLMPSHPREKVENESAVAPGTTHPTEAPVINGNSSEEEQDKVCLCDSRSPRARQAREAIAAAIQKLGVQLLQNLETTPEQPNVIISPLSISLALSQLALGAVNETKELLMHHLHENTLSCYHESLHSILGKLRNGDLHIATRIFLRQGFEPKQDFARESQRLYDSVPAVLESLQQINDWVENATKGKMTGFLSSLPPNLLLMLINAVHFKGEWKARFDPRFSSRGVFYLDDKHMVDVEVMEDAKHPLSSLIDNELEAQVARFPFQKSKSLLVVMPLSGQVNVSSLSAKLNITDLYHRLPKERAVQVKVPKFKLEYAQDLQEVFTKLGLGGMFSSPNLAEIADGPLLVSSVMHKSCMEINEEGAEAAAATTVVISRASNPVFHLSQPFLFVLMDDMTQLKQLFTDMTKLSEGAIEALSNGTGGNDAVLQLVNIRKIDGGSGLPRFRVMMSDGLHTLSSFMLSTQLNVMAEENRLAPNCICILKKHVTNILKDKRRVVIILEIEVIKSADEVAGKIGEPTPYTEGQGKGSQSAPNPENRPPLQQQNRNEGNKGFNRDFGKKAPSAMPSTPGDSSKVVPIASLNPYQSKWTIRARVTNKSSIRTWSNSRGDGKLFSMEIVDESGEIRVTGFNQEVDKFFSLIEVGKVYYVSKGSLKIANKQYTSVKNDYEMTLNGDSSIIPCEEDCDVPVLQCDFVSIGDLENREKDAIVDVIGVCKSVDEVTRLTTKSNREVSKRTINLMDMSGKLVSVTLWGEEAEQFEASGQPIVAIKGAKLSDFGGRSLSASFSSTLMINPDIPEAYKLRGCLSLFIDTLTFDMSMACTCMSANLQSSISVFLQMVGHAMDGQSLTEVKGSGGGLTNWKTLADVKTEHLGHGDKADYYTCIATIVYLRKENCLYQACPSQECNKKVVDQQNGMFRCEKCDKEFPNFKYRLILSANVADYADNQWVTCFQESAEAILGQNAAYLGQLKDSNEAAFDEVFQQANFHTFVFRSRVKLETYNDESRIKATVMEVKPVDHKDYSKSSVTVEPAEPRGRVRVITSLIFHFLECLGADDVAPHCRICFKERYGSHSESRKASGPDDVETNGHEEDPLGAAVMNGSTQ</sequence>
<feature type="region of interest" description="Disordered" evidence="11">
    <location>
        <begin position="1104"/>
        <end position="1135"/>
    </location>
</feature>
<dbReference type="Gene3D" id="2.40.50.140">
    <property type="entry name" value="Nucleic acid-binding proteins"/>
    <property type="match status" value="4"/>
</dbReference>
<dbReference type="Pfam" id="PF01336">
    <property type="entry name" value="tRNA_anti-codon"/>
    <property type="match status" value="1"/>
</dbReference>
<dbReference type="CDD" id="cd04474">
    <property type="entry name" value="RPA1_DBD_A"/>
    <property type="match status" value="1"/>
</dbReference>
<comment type="subunit">
    <text evidence="10">Component of the heterotrimeric canonical replication protein A complex (RPA).</text>
</comment>
<dbReference type="GO" id="GO:0006310">
    <property type="term" value="P:DNA recombination"/>
    <property type="evidence" value="ECO:0007669"/>
    <property type="project" value="InterPro"/>
</dbReference>
<dbReference type="GO" id="GO:0004867">
    <property type="term" value="F:serine-type endopeptidase inhibitor activity"/>
    <property type="evidence" value="ECO:0007669"/>
    <property type="project" value="InterPro"/>
</dbReference>
<evidence type="ECO:0000256" key="1">
    <source>
        <dbReference type="ARBA" id="ARBA00004322"/>
    </source>
</evidence>
<keyword evidence="7 10" id="KW-0238">DNA-binding</keyword>
<keyword evidence="8 10" id="KW-0539">Nucleus</keyword>
<dbReference type="InterPro" id="IPR004365">
    <property type="entry name" value="NA-bd_OB_tRNA"/>
</dbReference>
<dbReference type="InterPro" id="IPR007199">
    <property type="entry name" value="Rep_factor-A_N"/>
</dbReference>
<comment type="subcellular location">
    <subcellularLocation>
        <location evidence="1">Nucleus</location>
        <location evidence="1">PML body</location>
    </subcellularLocation>
</comment>